<name>A0A8H6FAP6_9LECA</name>
<dbReference type="GeneID" id="59330796"/>
<gene>
    <name evidence="2" type="ORF">HO133_002383</name>
</gene>
<reference evidence="2 3" key="1">
    <citation type="journal article" date="2020" name="Genomics">
        <title>Complete, high-quality genomes from long-read metagenomic sequencing of two wolf lichen thalli reveals enigmatic genome architecture.</title>
        <authorList>
            <person name="McKenzie S.K."/>
            <person name="Walston R.F."/>
            <person name="Allen J.L."/>
        </authorList>
    </citation>
    <scope>NUCLEOTIDE SEQUENCE [LARGE SCALE GENOMIC DNA]</scope>
    <source>
        <strain evidence="2">WasteWater1</strain>
    </source>
</reference>
<dbReference type="EMBL" id="JACCJB010000014">
    <property type="protein sequence ID" value="KAF6221527.1"/>
    <property type="molecule type" value="Genomic_DNA"/>
</dbReference>
<protein>
    <submittedName>
        <fullName evidence="2">Uncharacterized protein</fullName>
    </submittedName>
</protein>
<proteinExistence type="predicted"/>
<comment type="caution">
    <text evidence="2">The sequence shown here is derived from an EMBL/GenBank/DDBJ whole genome shotgun (WGS) entry which is preliminary data.</text>
</comment>
<evidence type="ECO:0000313" key="2">
    <source>
        <dbReference type="EMBL" id="KAF6221527.1"/>
    </source>
</evidence>
<dbReference type="AlphaFoldDB" id="A0A8H6FAP6"/>
<sequence>MAGPTDLKRLWRRYREYRVTKKQKSSQASSESSSRDSKESTALEEATIMVVGLGLDTKPEEEHIEYARDDDHRFINNPHGIGCSRTYEVPYDLATNSLLSTSPGSMRPRVPRGVNVDKSDALFSFPELGAWKTESIDTVKGKRKGRMPGDSADDRYKFLLDGPATRAKFSAKSFTMVRQRAWTW</sequence>
<keyword evidence="3" id="KW-1185">Reference proteome</keyword>
<evidence type="ECO:0000313" key="3">
    <source>
        <dbReference type="Proteomes" id="UP000593566"/>
    </source>
</evidence>
<dbReference type="RefSeq" id="XP_037150962.1">
    <property type="nucleotide sequence ID" value="XM_037293309.1"/>
</dbReference>
<organism evidence="2 3">
    <name type="scientific">Letharia lupina</name>
    <dbReference type="NCBI Taxonomy" id="560253"/>
    <lineage>
        <taxon>Eukaryota</taxon>
        <taxon>Fungi</taxon>
        <taxon>Dikarya</taxon>
        <taxon>Ascomycota</taxon>
        <taxon>Pezizomycotina</taxon>
        <taxon>Lecanoromycetes</taxon>
        <taxon>OSLEUM clade</taxon>
        <taxon>Lecanoromycetidae</taxon>
        <taxon>Lecanorales</taxon>
        <taxon>Lecanorineae</taxon>
        <taxon>Parmeliaceae</taxon>
        <taxon>Letharia</taxon>
    </lineage>
</organism>
<evidence type="ECO:0000256" key="1">
    <source>
        <dbReference type="SAM" id="MobiDB-lite"/>
    </source>
</evidence>
<dbReference type="Proteomes" id="UP000593566">
    <property type="component" value="Unassembled WGS sequence"/>
</dbReference>
<accession>A0A8H6FAP6</accession>
<feature type="region of interest" description="Disordered" evidence="1">
    <location>
        <begin position="18"/>
        <end position="43"/>
    </location>
</feature>